<dbReference type="Pfam" id="PF13855">
    <property type="entry name" value="LRR_8"/>
    <property type="match status" value="2"/>
</dbReference>
<dbReference type="Gene3D" id="3.80.10.10">
    <property type="entry name" value="Ribonuclease Inhibitor"/>
    <property type="match status" value="2"/>
</dbReference>
<dbReference type="InterPro" id="IPR032675">
    <property type="entry name" value="LRR_dom_sf"/>
</dbReference>
<dbReference type="PANTHER" id="PTHR24366:SF170">
    <property type="entry name" value="RE50361P"/>
    <property type="match status" value="1"/>
</dbReference>
<dbReference type="PROSITE" id="PS51450">
    <property type="entry name" value="LRR"/>
    <property type="match status" value="1"/>
</dbReference>
<evidence type="ECO:0000256" key="2">
    <source>
        <dbReference type="ARBA" id="ARBA00022737"/>
    </source>
</evidence>
<keyword evidence="2" id="KW-0677">Repeat</keyword>
<dbReference type="PANTHER" id="PTHR24366">
    <property type="entry name" value="IG(IMMUNOGLOBULIN) AND LRR(LEUCINE RICH REPEAT) DOMAINS"/>
    <property type="match status" value="1"/>
</dbReference>
<evidence type="ECO:0000256" key="1">
    <source>
        <dbReference type="ARBA" id="ARBA00022614"/>
    </source>
</evidence>
<name>V5GRH4_ANOGL</name>
<accession>V5GRH4</accession>
<organism evidence="3">
    <name type="scientific">Anoplophora glabripennis</name>
    <name type="common">Asian longhorn beetle</name>
    <name type="synonym">Anoplophora nobilis</name>
    <dbReference type="NCBI Taxonomy" id="217634"/>
    <lineage>
        <taxon>Eukaryota</taxon>
        <taxon>Metazoa</taxon>
        <taxon>Ecdysozoa</taxon>
        <taxon>Arthropoda</taxon>
        <taxon>Hexapoda</taxon>
        <taxon>Insecta</taxon>
        <taxon>Pterygota</taxon>
        <taxon>Neoptera</taxon>
        <taxon>Endopterygota</taxon>
        <taxon>Coleoptera</taxon>
        <taxon>Polyphaga</taxon>
        <taxon>Cucujiformia</taxon>
        <taxon>Chrysomeloidea</taxon>
        <taxon>Cerambycidae</taxon>
        <taxon>Lamiinae</taxon>
        <taxon>Lamiini</taxon>
        <taxon>Anoplophora</taxon>
    </lineage>
</organism>
<dbReference type="InterPro" id="IPR003591">
    <property type="entry name" value="Leu-rich_rpt_typical-subtyp"/>
</dbReference>
<sequence length="268" mass="29950">MEPDSFKGLAGVNVLILKDIAVPVINPGTFSDLELMSLVLQGDQITDIKPGAFKNSKMSLLRIANTNLKKIRRGVFNDVDVMQLDLFYNKISSIEDGALAGIPNLYTLKLENNALTSFDARKIFQGIPKLQILHLHNNNLASLRRSTFEGLTDLTKLVVSSNQITHIEPGTFNLPNLKILNLSNNKIKKLDKNILSGDGLTALWELYLNYNELTSLPTSFLSELPNLRKVGLADNPWECRSLDLTLKWVEENLTQGFQEQEAKPTCVE</sequence>
<dbReference type="AlphaFoldDB" id="V5GRH4"/>
<dbReference type="SUPFAM" id="SSF52058">
    <property type="entry name" value="L domain-like"/>
    <property type="match status" value="1"/>
</dbReference>
<gene>
    <name evidence="3" type="primary">LRC15</name>
</gene>
<evidence type="ECO:0000313" key="3">
    <source>
        <dbReference type="EMBL" id="JAB64217.1"/>
    </source>
</evidence>
<dbReference type="EMBL" id="GALX01004249">
    <property type="protein sequence ID" value="JAB64217.1"/>
    <property type="molecule type" value="Transcribed_RNA"/>
</dbReference>
<dbReference type="InterPro" id="IPR001611">
    <property type="entry name" value="Leu-rich_rpt"/>
</dbReference>
<keyword evidence="1" id="KW-0433">Leucine-rich repeat</keyword>
<reference evidence="3" key="1">
    <citation type="submission" date="2013-07" db="EMBL/GenBank/DDBJ databases">
        <title>Midgut Transcriptome Profiling of Anoplphora glabripennis, a Lignocellulose Degrading, Wood-Boring Cerambycid.</title>
        <authorList>
            <person name="Scully E.D."/>
            <person name="Hoover K."/>
            <person name="Carlson J.E."/>
            <person name="Tien M."/>
            <person name="Geib S.M."/>
        </authorList>
    </citation>
    <scope>NUCLEOTIDE SEQUENCE</scope>
</reference>
<proteinExistence type="predicted"/>
<protein>
    <submittedName>
        <fullName evidence="3">Leucine-rich repeat-containing protein 15</fullName>
    </submittedName>
</protein>
<dbReference type="SMART" id="SM00369">
    <property type="entry name" value="LRR_TYP"/>
    <property type="match status" value="6"/>
</dbReference>